<evidence type="ECO:0000313" key="2">
    <source>
        <dbReference type="EMBL" id="QJA60523.1"/>
    </source>
</evidence>
<proteinExistence type="predicted"/>
<gene>
    <name evidence="2" type="ORF">MM415B01102_0002</name>
</gene>
<accession>A0A6M3ISU2</accession>
<sequence>MRLDGMLKHIRDEHHDGQDEFDPEEDYSYPGEREFDEGDALQSFRDCFNEDIE</sequence>
<reference evidence="2" key="1">
    <citation type="submission" date="2020-03" db="EMBL/GenBank/DDBJ databases">
        <title>The deep terrestrial virosphere.</title>
        <authorList>
            <person name="Holmfeldt K."/>
            <person name="Nilsson E."/>
            <person name="Simone D."/>
            <person name="Lopez-Fernandez M."/>
            <person name="Wu X."/>
            <person name="de Brujin I."/>
            <person name="Lundin D."/>
            <person name="Andersson A."/>
            <person name="Bertilsson S."/>
            <person name="Dopson M."/>
        </authorList>
    </citation>
    <scope>NUCLEOTIDE SEQUENCE</scope>
    <source>
        <strain evidence="2">MM415B01102</strain>
    </source>
</reference>
<evidence type="ECO:0000256" key="1">
    <source>
        <dbReference type="SAM" id="MobiDB-lite"/>
    </source>
</evidence>
<dbReference type="AlphaFoldDB" id="A0A6M3ISU2"/>
<protein>
    <submittedName>
        <fullName evidence="2">Uncharacterized protein</fullName>
    </submittedName>
</protein>
<name>A0A6M3ISU2_9ZZZZ</name>
<dbReference type="EMBL" id="MT141412">
    <property type="protein sequence ID" value="QJA60523.1"/>
    <property type="molecule type" value="Genomic_DNA"/>
</dbReference>
<organism evidence="2">
    <name type="scientific">viral metagenome</name>
    <dbReference type="NCBI Taxonomy" id="1070528"/>
    <lineage>
        <taxon>unclassified sequences</taxon>
        <taxon>metagenomes</taxon>
        <taxon>organismal metagenomes</taxon>
    </lineage>
</organism>
<feature type="region of interest" description="Disordered" evidence="1">
    <location>
        <begin position="1"/>
        <end position="34"/>
    </location>
</feature>
<feature type="compositionally biased region" description="Basic and acidic residues" evidence="1">
    <location>
        <begin position="1"/>
        <end position="18"/>
    </location>
</feature>